<feature type="region of interest" description="Disordered" evidence="1">
    <location>
        <begin position="211"/>
        <end position="269"/>
    </location>
</feature>
<evidence type="ECO:0000313" key="4">
    <source>
        <dbReference type="Proteomes" id="UP001056610"/>
    </source>
</evidence>
<dbReference type="InterPro" id="IPR043502">
    <property type="entry name" value="DNA/RNA_pol_sf"/>
</dbReference>
<accession>A0ABY4QFZ6</accession>
<feature type="domain" description="Reverse transcriptase" evidence="2">
    <location>
        <begin position="1"/>
        <end position="73"/>
    </location>
</feature>
<feature type="compositionally biased region" description="Basic and acidic residues" evidence="1">
    <location>
        <begin position="219"/>
        <end position="242"/>
    </location>
</feature>
<dbReference type="Pfam" id="PF08388">
    <property type="entry name" value="GIIM"/>
    <property type="match status" value="1"/>
</dbReference>
<proteinExistence type="predicted"/>
<dbReference type="RefSeq" id="WP_249762845.1">
    <property type="nucleotide sequence ID" value="NZ_CP097320.1"/>
</dbReference>
<evidence type="ECO:0000313" key="3">
    <source>
        <dbReference type="EMBL" id="UQX09883.1"/>
    </source>
</evidence>
<dbReference type="PROSITE" id="PS50878">
    <property type="entry name" value="RT_POL"/>
    <property type="match status" value="1"/>
</dbReference>
<sequence>MERAKRLRHGLPNFRLVRYADDWCLMVKGTRADAEALREQIAIVLAAMGLRLSPDKTLITQIDEGLDFLGWHIQRHRKRGTSRYYVYTYPSKKAVQAAMRKVKMISRQVSTSQPIDELLRRLNVTLRGWAGHFRAGVSSAVFSYLNHCVWHTVWRWIRRKHPKSTWKQLRRQYCGGRWWPAGREMTLIDLSKDRHDPIPLPRIGHPNALAAHRRRGTPRRRDGSCGEPGALRDARRVREAARRNGTAARLSPRSGPTFTNELELRRPAC</sequence>
<keyword evidence="4" id="KW-1185">Reference proteome</keyword>
<dbReference type="SUPFAM" id="SSF56672">
    <property type="entry name" value="DNA/RNA polymerases"/>
    <property type="match status" value="1"/>
</dbReference>
<protein>
    <recommendedName>
        <fullName evidence="2">Reverse transcriptase domain-containing protein</fullName>
    </recommendedName>
</protein>
<evidence type="ECO:0000256" key="1">
    <source>
        <dbReference type="SAM" id="MobiDB-lite"/>
    </source>
</evidence>
<evidence type="ECO:0000259" key="2">
    <source>
        <dbReference type="PROSITE" id="PS50878"/>
    </source>
</evidence>
<dbReference type="Proteomes" id="UP001056610">
    <property type="component" value="Chromosome"/>
</dbReference>
<dbReference type="InterPro" id="IPR051083">
    <property type="entry name" value="GrpII_Intron_Splice-Mob/Def"/>
</dbReference>
<dbReference type="InterPro" id="IPR000477">
    <property type="entry name" value="RT_dom"/>
</dbReference>
<organism evidence="3 4">
    <name type="scientific">Candidatus Mycobacterium methanotrophicum</name>
    <dbReference type="NCBI Taxonomy" id="2943498"/>
    <lineage>
        <taxon>Bacteria</taxon>
        <taxon>Bacillati</taxon>
        <taxon>Actinomycetota</taxon>
        <taxon>Actinomycetes</taxon>
        <taxon>Mycobacteriales</taxon>
        <taxon>Mycobacteriaceae</taxon>
        <taxon>Mycobacterium</taxon>
    </lineage>
</organism>
<gene>
    <name evidence="3" type="ORF">M5I08_16690</name>
</gene>
<name>A0ABY4QFZ6_9MYCO</name>
<reference evidence="3" key="1">
    <citation type="submission" date="2022-05" db="EMBL/GenBank/DDBJ databases">
        <title>A methanotrophic Mycobacterium dominates a cave microbial ecosystem.</title>
        <authorList>
            <person name="Van Spanning R.J.M."/>
            <person name="Guan Q."/>
            <person name="Melkonian C."/>
            <person name="Gallant J."/>
            <person name="Polerecky L."/>
            <person name="Flot J.-F."/>
            <person name="Brandt B.W."/>
            <person name="Braster M."/>
            <person name="Iturbe Espinoza P."/>
            <person name="Aerts J."/>
            <person name="Meima-Franke M."/>
            <person name="Piersma S.R."/>
            <person name="Bunduc C."/>
            <person name="Ummels R."/>
            <person name="Pain A."/>
            <person name="Fleming E.J."/>
            <person name="van der Wel N."/>
            <person name="Gherman V.D."/>
            <person name="Sarbu S.M."/>
            <person name="Bodelier P.L.E."/>
            <person name="Bitter W."/>
        </authorList>
    </citation>
    <scope>NUCLEOTIDE SEQUENCE</scope>
    <source>
        <strain evidence="3">Sulfur Cave</strain>
    </source>
</reference>
<dbReference type="InterPro" id="IPR013597">
    <property type="entry name" value="Mat_intron_G2"/>
</dbReference>
<dbReference type="PANTHER" id="PTHR34047:SF8">
    <property type="entry name" value="PROTEIN YKFC"/>
    <property type="match status" value="1"/>
</dbReference>
<dbReference type="EMBL" id="CP097320">
    <property type="protein sequence ID" value="UQX09883.1"/>
    <property type="molecule type" value="Genomic_DNA"/>
</dbReference>
<dbReference type="PANTHER" id="PTHR34047">
    <property type="entry name" value="NUCLEAR INTRON MATURASE 1, MITOCHONDRIAL-RELATED"/>
    <property type="match status" value="1"/>
</dbReference>